<reference evidence="2 3" key="1">
    <citation type="submission" date="2020-07" db="EMBL/GenBank/DDBJ databases">
        <title>Roseicoccus Jingziensis gen. nov., sp. nov., isolated from coastal seawater.</title>
        <authorList>
            <person name="Feng X."/>
        </authorList>
    </citation>
    <scope>NUCLEOTIDE SEQUENCE [LARGE SCALE GENOMIC DNA]</scope>
    <source>
        <strain evidence="2 3">N1E253</strain>
    </source>
</reference>
<name>A0A851GMK9_9BACT</name>
<feature type="transmembrane region" description="Helical" evidence="1">
    <location>
        <begin position="41"/>
        <end position="63"/>
    </location>
</feature>
<comment type="caution">
    <text evidence="2">The sequence shown here is derived from an EMBL/GenBank/DDBJ whole genome shotgun (WGS) entry which is preliminary data.</text>
</comment>
<feature type="transmembrane region" description="Helical" evidence="1">
    <location>
        <begin position="75"/>
        <end position="94"/>
    </location>
</feature>
<keyword evidence="1" id="KW-0812">Transmembrane</keyword>
<protein>
    <recommendedName>
        <fullName evidence="4">DoxX family protein</fullName>
    </recommendedName>
</protein>
<organism evidence="2 3">
    <name type="scientific">Oceaniferula marina</name>
    <dbReference type="NCBI Taxonomy" id="2748318"/>
    <lineage>
        <taxon>Bacteria</taxon>
        <taxon>Pseudomonadati</taxon>
        <taxon>Verrucomicrobiota</taxon>
        <taxon>Verrucomicrobiia</taxon>
        <taxon>Verrucomicrobiales</taxon>
        <taxon>Verrucomicrobiaceae</taxon>
        <taxon>Oceaniferula</taxon>
    </lineage>
</organism>
<evidence type="ECO:0000313" key="2">
    <source>
        <dbReference type="EMBL" id="NWK57071.1"/>
    </source>
</evidence>
<dbReference type="AlphaFoldDB" id="A0A851GMK9"/>
<accession>A0A851GMK9</accession>
<evidence type="ECO:0000256" key="1">
    <source>
        <dbReference type="SAM" id="Phobius"/>
    </source>
</evidence>
<feature type="transmembrane region" description="Helical" evidence="1">
    <location>
        <begin position="100"/>
        <end position="117"/>
    </location>
</feature>
<feature type="transmembrane region" description="Helical" evidence="1">
    <location>
        <begin position="7"/>
        <end position="29"/>
    </location>
</feature>
<proteinExistence type="predicted"/>
<keyword evidence="1" id="KW-1133">Transmembrane helix</keyword>
<gene>
    <name evidence="2" type="ORF">HW115_15720</name>
</gene>
<dbReference type="RefSeq" id="WP_178933908.1">
    <property type="nucleotide sequence ID" value="NZ_JACBAZ010000008.1"/>
</dbReference>
<dbReference type="Proteomes" id="UP000557872">
    <property type="component" value="Unassembled WGS sequence"/>
</dbReference>
<dbReference type="EMBL" id="JACBAZ010000008">
    <property type="protein sequence ID" value="NWK57071.1"/>
    <property type="molecule type" value="Genomic_DNA"/>
</dbReference>
<keyword evidence="1" id="KW-0472">Membrane</keyword>
<evidence type="ECO:0000313" key="3">
    <source>
        <dbReference type="Proteomes" id="UP000557872"/>
    </source>
</evidence>
<sequence length="132" mass="13678">MKNIPTIAGALLGLAFITFGLNHFLHFIPMGGGPPEGSPPALFFAAIVPTGFLTFVKICEILGGILVSIPKTRNLGLLVLGPIVVNILAFNILIAGGSAVFQAPVIAVSLLSAYLLWHGREAFGGLVNASSK</sequence>
<keyword evidence="3" id="KW-1185">Reference proteome</keyword>
<evidence type="ECO:0008006" key="4">
    <source>
        <dbReference type="Google" id="ProtNLM"/>
    </source>
</evidence>